<dbReference type="VEuPathDB" id="FungiDB:ACJ73_06318"/>
<reference evidence="1 2" key="1">
    <citation type="submission" date="2015-08" db="EMBL/GenBank/DDBJ databases">
        <title>Emmonsia species relationships and genome sequence.</title>
        <authorList>
            <person name="Cuomo C.A."/>
            <person name="Schwartz I.S."/>
            <person name="Kenyon C."/>
            <person name="De Hoog G.S."/>
            <person name="Govender N.P."/>
            <person name="Botha A."/>
            <person name="Moreno L."/>
            <person name="De Vries M."/>
            <person name="Munoz J.F."/>
            <person name="Stielow J.B."/>
        </authorList>
    </citation>
    <scope>NUCLEOTIDE SEQUENCE [LARGE SCALE GENOMIC DNA]</scope>
    <source>
        <strain evidence="1 2">EI222</strain>
    </source>
</reference>
<keyword evidence="2" id="KW-1185">Reference proteome</keyword>
<protein>
    <submittedName>
        <fullName evidence="1">Uncharacterized protein</fullName>
    </submittedName>
</protein>
<comment type="caution">
    <text evidence="1">The sequence shown here is derived from an EMBL/GenBank/DDBJ whole genome shotgun (WGS) entry which is preliminary data.</text>
</comment>
<dbReference type="EMBL" id="LGTZ01001095">
    <property type="protein sequence ID" value="OJD22338.1"/>
    <property type="molecule type" value="Genomic_DNA"/>
</dbReference>
<dbReference type="AlphaFoldDB" id="A0A1J9Q2M0"/>
<name>A0A1J9Q2M0_9EURO</name>
<dbReference type="Proteomes" id="UP000242791">
    <property type="component" value="Unassembled WGS sequence"/>
</dbReference>
<evidence type="ECO:0000313" key="1">
    <source>
        <dbReference type="EMBL" id="OJD22338.1"/>
    </source>
</evidence>
<accession>A0A1J9Q2M0</accession>
<gene>
    <name evidence="1" type="ORF">ACJ73_06318</name>
</gene>
<sequence>MERQKDVDLELELAILEQPVDEQEESTRDAVLAREITNRAVSQAYGLSTVFCLLSGYRVNT</sequence>
<organism evidence="1 2">
    <name type="scientific">Blastomyces percursus</name>
    <dbReference type="NCBI Taxonomy" id="1658174"/>
    <lineage>
        <taxon>Eukaryota</taxon>
        <taxon>Fungi</taxon>
        <taxon>Dikarya</taxon>
        <taxon>Ascomycota</taxon>
        <taxon>Pezizomycotina</taxon>
        <taxon>Eurotiomycetes</taxon>
        <taxon>Eurotiomycetidae</taxon>
        <taxon>Onygenales</taxon>
        <taxon>Ajellomycetaceae</taxon>
        <taxon>Blastomyces</taxon>
    </lineage>
</organism>
<proteinExistence type="predicted"/>
<evidence type="ECO:0000313" key="2">
    <source>
        <dbReference type="Proteomes" id="UP000242791"/>
    </source>
</evidence>